<accession>A0A3M9YHZ9</accession>
<feature type="region of interest" description="Disordered" evidence="1">
    <location>
        <begin position="1"/>
        <end position="182"/>
    </location>
</feature>
<dbReference type="AlphaFoldDB" id="A0A3M9YHZ9"/>
<feature type="compositionally biased region" description="Polar residues" evidence="1">
    <location>
        <begin position="116"/>
        <end position="126"/>
    </location>
</feature>
<dbReference type="Proteomes" id="UP000267145">
    <property type="component" value="Unassembled WGS sequence"/>
</dbReference>
<comment type="caution">
    <text evidence="2">The sequence shown here is derived from an EMBL/GenBank/DDBJ whole genome shotgun (WGS) entry which is preliminary data.</text>
</comment>
<sequence>MATYRGGSHDSSVARPRDHLMMPSQHSLDRLDASAMGSSSVVNANMSTLMRKPRTAASSIVRPDSSMRQDPGKPQNVRKPETFPSSLSCGPDSGRRRRRDDGRGSRDLTPLGARLHTQNTQQPYQRQSKRRRAAYSNAADQTSLIEDDLASIGSWSHDEPASGEGTPAPAWSGCPPEAPSPPRTPWIPRLATPELSPLATDFEFCHCHGNDVCEDRINDVWYLSSRARVDAQGKNLHPPRSRAVVEPSPKRRLTPCAVEAALAHIARVKLDHASWE</sequence>
<evidence type="ECO:0000313" key="3">
    <source>
        <dbReference type="Proteomes" id="UP000267145"/>
    </source>
</evidence>
<dbReference type="RefSeq" id="XP_028498227.1">
    <property type="nucleotide sequence ID" value="XM_028634525.1"/>
</dbReference>
<dbReference type="EMBL" id="RBVV01000010">
    <property type="protein sequence ID" value="RNJ60069.1"/>
    <property type="molecule type" value="Genomic_DNA"/>
</dbReference>
<evidence type="ECO:0000256" key="1">
    <source>
        <dbReference type="SAM" id="MobiDB-lite"/>
    </source>
</evidence>
<proteinExistence type="predicted"/>
<protein>
    <submittedName>
        <fullName evidence="2">Uncharacterized protein</fullName>
    </submittedName>
</protein>
<evidence type="ECO:0000313" key="2">
    <source>
        <dbReference type="EMBL" id="RNJ60069.1"/>
    </source>
</evidence>
<keyword evidence="3" id="KW-1185">Reference proteome</keyword>
<gene>
    <name evidence="2" type="ORF">D7B24_000264</name>
</gene>
<dbReference type="GeneID" id="39603953"/>
<reference evidence="2 3" key="1">
    <citation type="submission" date="2018-10" db="EMBL/GenBank/DDBJ databases">
        <title>Genome sequence of Verticillium nonalfalfae VnAa140.</title>
        <authorList>
            <person name="Stajich J.E."/>
            <person name="Kasson M.T."/>
        </authorList>
    </citation>
    <scope>NUCLEOTIDE SEQUENCE [LARGE SCALE GENOMIC DNA]</scope>
    <source>
        <strain evidence="2 3">VnAa140</strain>
    </source>
</reference>
<name>A0A3M9YHZ9_9PEZI</name>
<feature type="compositionally biased region" description="Polar residues" evidence="1">
    <location>
        <begin position="36"/>
        <end position="48"/>
    </location>
</feature>
<organism evidence="2 3">
    <name type="scientific">Verticillium nonalfalfae</name>
    <dbReference type="NCBI Taxonomy" id="1051616"/>
    <lineage>
        <taxon>Eukaryota</taxon>
        <taxon>Fungi</taxon>
        <taxon>Dikarya</taxon>
        <taxon>Ascomycota</taxon>
        <taxon>Pezizomycotina</taxon>
        <taxon>Sordariomycetes</taxon>
        <taxon>Hypocreomycetidae</taxon>
        <taxon>Glomerellales</taxon>
        <taxon>Plectosphaerellaceae</taxon>
        <taxon>Verticillium</taxon>
    </lineage>
</organism>